<dbReference type="SUPFAM" id="SSF47473">
    <property type="entry name" value="EF-hand"/>
    <property type="match status" value="1"/>
</dbReference>
<reference evidence="4" key="2">
    <citation type="submission" date="2025-09" db="UniProtKB">
        <authorList>
            <consortium name="Ensembl"/>
        </authorList>
    </citation>
    <scope>IDENTIFICATION</scope>
</reference>
<keyword evidence="1" id="KW-0479">Metal-binding</keyword>
<organism evidence="4 5">
    <name type="scientific">Neogobius melanostomus</name>
    <name type="common">round goby</name>
    <dbReference type="NCBI Taxonomy" id="47308"/>
    <lineage>
        <taxon>Eukaryota</taxon>
        <taxon>Metazoa</taxon>
        <taxon>Chordata</taxon>
        <taxon>Craniata</taxon>
        <taxon>Vertebrata</taxon>
        <taxon>Euteleostomi</taxon>
        <taxon>Actinopterygii</taxon>
        <taxon>Neopterygii</taxon>
        <taxon>Teleostei</taxon>
        <taxon>Neoteleostei</taxon>
        <taxon>Acanthomorphata</taxon>
        <taxon>Gobiaria</taxon>
        <taxon>Gobiiformes</taxon>
        <taxon>Gobioidei</taxon>
        <taxon>Gobiidae</taxon>
        <taxon>Benthophilinae</taxon>
        <taxon>Neogobiini</taxon>
        <taxon>Neogobius</taxon>
    </lineage>
</organism>
<evidence type="ECO:0000256" key="1">
    <source>
        <dbReference type="ARBA" id="ARBA00022723"/>
    </source>
</evidence>
<dbReference type="Gene3D" id="1.10.238.10">
    <property type="entry name" value="EF-hand"/>
    <property type="match status" value="1"/>
</dbReference>
<dbReference type="Ensembl" id="ENSNMLT00000000287.1">
    <property type="protein sequence ID" value="ENSNMLP00000000231.1"/>
    <property type="gene ID" value="ENSNMLG00000000210.1"/>
</dbReference>
<evidence type="ECO:0000313" key="4">
    <source>
        <dbReference type="Ensembl" id="ENSNMLP00000000231.1"/>
    </source>
</evidence>
<sequence>WKEIKGEKENPAKIKEFFDSMDKNKDNRIDFNEFMTFMAGFTCLCYGMACPDKKEEQDKK</sequence>
<dbReference type="InterPro" id="IPR011992">
    <property type="entry name" value="EF-hand-dom_pair"/>
</dbReference>
<evidence type="ECO:0000259" key="3">
    <source>
        <dbReference type="PROSITE" id="PS50222"/>
    </source>
</evidence>
<evidence type="ECO:0000313" key="5">
    <source>
        <dbReference type="Proteomes" id="UP000694523"/>
    </source>
</evidence>
<reference evidence="4" key="1">
    <citation type="submission" date="2025-08" db="UniProtKB">
        <authorList>
            <consortium name="Ensembl"/>
        </authorList>
    </citation>
    <scope>IDENTIFICATION</scope>
</reference>
<dbReference type="PROSITE" id="PS00018">
    <property type="entry name" value="EF_HAND_1"/>
    <property type="match status" value="1"/>
</dbReference>
<dbReference type="GO" id="GO:0005509">
    <property type="term" value="F:calcium ion binding"/>
    <property type="evidence" value="ECO:0007669"/>
    <property type="project" value="InterPro"/>
</dbReference>
<evidence type="ECO:0000256" key="2">
    <source>
        <dbReference type="ARBA" id="ARBA00022837"/>
    </source>
</evidence>
<dbReference type="AlphaFoldDB" id="A0A8C6S363"/>
<feature type="domain" description="EF-hand" evidence="3">
    <location>
        <begin position="9"/>
        <end position="44"/>
    </location>
</feature>
<dbReference type="Pfam" id="PF13499">
    <property type="entry name" value="EF-hand_7"/>
    <property type="match status" value="1"/>
</dbReference>
<protein>
    <recommendedName>
        <fullName evidence="3">EF-hand domain-containing protein</fullName>
    </recommendedName>
</protein>
<keyword evidence="2" id="KW-0106">Calcium</keyword>
<dbReference type="InterPro" id="IPR018247">
    <property type="entry name" value="EF_Hand_1_Ca_BS"/>
</dbReference>
<accession>A0A8C6S363</accession>
<keyword evidence="5" id="KW-1185">Reference proteome</keyword>
<dbReference type="Proteomes" id="UP000694523">
    <property type="component" value="Unplaced"/>
</dbReference>
<dbReference type="SMART" id="SM00054">
    <property type="entry name" value="EFh"/>
    <property type="match status" value="1"/>
</dbReference>
<dbReference type="PROSITE" id="PS50222">
    <property type="entry name" value="EF_HAND_2"/>
    <property type="match status" value="1"/>
</dbReference>
<dbReference type="InterPro" id="IPR002048">
    <property type="entry name" value="EF_hand_dom"/>
</dbReference>
<proteinExistence type="predicted"/>
<name>A0A8C6S363_9GOBI</name>